<dbReference type="AlphaFoldDB" id="A0A9Q2FL50"/>
<keyword evidence="1" id="KW-0472">Membrane</keyword>
<evidence type="ECO:0000313" key="3">
    <source>
        <dbReference type="Proteomes" id="UP000661006"/>
    </source>
</evidence>
<accession>A0A9Q2FL50</accession>
<keyword evidence="1" id="KW-1133">Transmembrane helix</keyword>
<comment type="caution">
    <text evidence="2">The sequence shown here is derived from an EMBL/GenBank/DDBJ whole genome shotgun (WGS) entry which is preliminary data.</text>
</comment>
<proteinExistence type="predicted"/>
<gene>
    <name evidence="2" type="ORF">HKD32_08425</name>
</gene>
<dbReference type="Pfam" id="PF10009">
    <property type="entry name" value="DUF2252"/>
    <property type="match status" value="1"/>
</dbReference>
<organism evidence="2 3">
    <name type="scientific">Gluconobacter japonicus</name>
    <dbReference type="NCBI Taxonomy" id="376620"/>
    <lineage>
        <taxon>Bacteria</taxon>
        <taxon>Pseudomonadati</taxon>
        <taxon>Pseudomonadota</taxon>
        <taxon>Alphaproteobacteria</taxon>
        <taxon>Acetobacterales</taxon>
        <taxon>Acetobacteraceae</taxon>
        <taxon>Gluconobacter</taxon>
    </lineage>
</organism>
<reference evidence="2" key="1">
    <citation type="submission" date="2020-04" db="EMBL/GenBank/DDBJ databases">
        <authorList>
            <person name="Sombolestani A."/>
        </authorList>
    </citation>
    <scope>NUCLEOTIDE SEQUENCE</scope>
    <source>
        <strain evidence="2">R71697</strain>
    </source>
</reference>
<evidence type="ECO:0000313" key="2">
    <source>
        <dbReference type="EMBL" id="MBF0870871.1"/>
    </source>
</evidence>
<dbReference type="Proteomes" id="UP000661006">
    <property type="component" value="Unassembled WGS sequence"/>
</dbReference>
<reference evidence="2" key="2">
    <citation type="submission" date="2020-11" db="EMBL/GenBank/DDBJ databases">
        <title>Description of novel Gluconobacter species.</title>
        <authorList>
            <person name="Cleenwerck I."/>
            <person name="Cnockaert M."/>
            <person name="Borremans W."/>
            <person name="Wieme A.D."/>
            <person name="De Vuyst L."/>
            <person name="Vandamme P."/>
        </authorList>
    </citation>
    <scope>NUCLEOTIDE SEQUENCE</scope>
    <source>
        <strain evidence="2">R71697</strain>
    </source>
</reference>
<protein>
    <submittedName>
        <fullName evidence="2">DUF2252 domain-containing protein</fullName>
    </submittedName>
</protein>
<dbReference type="PANTHER" id="PTHR39441:SF1">
    <property type="entry name" value="DUF2252 DOMAIN-CONTAINING PROTEIN"/>
    <property type="match status" value="1"/>
</dbReference>
<dbReference type="EMBL" id="JABCQN010000003">
    <property type="protein sequence ID" value="MBF0870871.1"/>
    <property type="molecule type" value="Genomic_DNA"/>
</dbReference>
<name>A0A9Q2FL50_GLUJA</name>
<keyword evidence="1" id="KW-0812">Transmembrane</keyword>
<dbReference type="PANTHER" id="PTHR39441">
    <property type="entry name" value="DUF2252 DOMAIN-CONTAINING PROTEIN"/>
    <property type="match status" value="1"/>
</dbReference>
<evidence type="ECO:0000256" key="1">
    <source>
        <dbReference type="SAM" id="Phobius"/>
    </source>
</evidence>
<sequence>MSGKDCSIPASHTLLSRQDSRCMGAKLRKSMPRAAQAEWTLLANRVDPIEILKQQGLTRISSLLSIRYDRMKVSPFTFLRGAAAVMAQDLAKAPVSGIRVQSCGDCHLANFGSYASPEGVPVFDINDFDETLDAPFEWDIKRLGTSLVLSGQESGLSPKASRQLVKTMSLAYTQQMARLAGMTPLQVWVDRIDLMAAISDFEDPKVKAKAEKLLSARFDAAKGYFGLVSSDKSGPSLKEKPPLVMRLPDQEETIRLAFARYIATQPPERAILLKRYNLRDVIFKVVGIGSVGTFCAIGLFATADGETMLLQIKEAQISVLEAGSPPSPFKNQGERVVTGQRIMQAVSDTFLGWTHSNASIGGDTPDMAGAGRQFYVRRVKDSRLAAIGTDVAQEGLEDYARLCGRTLARAHARSGNASMISGYLGKGAGFADAMTEFSEVYAQQTETDWENFVAALEHGRLATA</sequence>
<dbReference type="InterPro" id="IPR018721">
    <property type="entry name" value="DUF2252"/>
</dbReference>
<feature type="transmembrane region" description="Helical" evidence="1">
    <location>
        <begin position="281"/>
        <end position="301"/>
    </location>
</feature>